<gene>
    <name evidence="2" type="ORF">FEA48_22180</name>
</gene>
<proteinExistence type="predicted"/>
<dbReference type="Pfam" id="PF01882">
    <property type="entry name" value="DUF58"/>
    <property type="match status" value="1"/>
</dbReference>
<evidence type="ECO:0000313" key="2">
    <source>
        <dbReference type="EMBL" id="TLP71530.1"/>
    </source>
</evidence>
<protein>
    <submittedName>
        <fullName evidence="2">DUF58 domain-containing protein</fullName>
    </submittedName>
</protein>
<organism evidence="2 3">
    <name type="scientific">Pseudomonas nitroreducens</name>
    <dbReference type="NCBI Taxonomy" id="46680"/>
    <lineage>
        <taxon>Bacteria</taxon>
        <taxon>Pseudomonadati</taxon>
        <taxon>Pseudomonadota</taxon>
        <taxon>Gammaproteobacteria</taxon>
        <taxon>Pseudomonadales</taxon>
        <taxon>Pseudomonadaceae</taxon>
        <taxon>Pseudomonas</taxon>
    </lineage>
</organism>
<reference evidence="3" key="2">
    <citation type="submission" date="2019-06" db="EMBL/GenBank/DDBJ databases">
        <title>AzeR, a transcriptional regulator that responds to azelaic acid in Pseudomonas nitroreducens.</title>
        <authorList>
            <person name="Bez C."/>
            <person name="Javvadi S.G."/>
            <person name="Bertani I."/>
            <person name="Devescovi G."/>
            <person name="Studholme D.J."/>
            <person name="Geller A."/>
            <person name="Levy A."/>
            <person name="Venturi V."/>
        </authorList>
    </citation>
    <scope>NUCLEOTIDE SEQUENCE [LARGE SCALE GENOMIC DNA]</scope>
    <source>
        <strain evidence="3">DSM 9128</strain>
    </source>
</reference>
<dbReference type="PANTHER" id="PTHR33608">
    <property type="entry name" value="BLL2464 PROTEIN"/>
    <property type="match status" value="1"/>
</dbReference>
<comment type="caution">
    <text evidence="2">The sequence shown here is derived from an EMBL/GenBank/DDBJ whole genome shotgun (WGS) entry which is preliminary data.</text>
</comment>
<name>A0A5R8ZZ34_PSENT</name>
<reference evidence="2 3" key="1">
    <citation type="submission" date="2019-05" db="EMBL/GenBank/DDBJ databases">
        <authorList>
            <person name="Moore K."/>
            <person name="O'Neill P."/>
            <person name="Farbos A."/>
            <person name="Studholme D.J."/>
        </authorList>
    </citation>
    <scope>NUCLEOTIDE SEQUENCE [LARGE SCALE GENOMIC DNA]</scope>
    <source>
        <strain evidence="2 3">DSM 9128</strain>
    </source>
</reference>
<dbReference type="Proteomes" id="UP000307510">
    <property type="component" value="Unassembled WGS sequence"/>
</dbReference>
<evidence type="ECO:0000259" key="1">
    <source>
        <dbReference type="Pfam" id="PF01882"/>
    </source>
</evidence>
<dbReference type="AlphaFoldDB" id="A0A5R8ZZ34"/>
<dbReference type="EMBL" id="VASG01000006">
    <property type="protein sequence ID" value="TLP71530.1"/>
    <property type="molecule type" value="Genomic_DNA"/>
</dbReference>
<sequence length="316" mass="35545">MSPFPPERRADGLAYADLGRLLALEMPARRLSARITRLAAASLIGQHASTLRGRGLDFQELRHYRPGDDLRRLDSRASLRHGTPLVRSFSEERERPALIWVDQRMDMFFGSRHYLKSTLAVELGALLAWSALHGGDRIGGLVFGDRQEERLRPTRNPAGIRAFCAAMLRHNHALSADSAPANSARLNSLLETLLRGPERGGQLYLISDFSGCDEHTRDLLQQLRRRHRILALQVQDPLALQLHGDTPLSLSGGNDWLELDLRRKPVRHPVQDYLRGRLDSVAEHVRLAQVPLLRLSTAEAPLDQLRRELLRPGVLA</sequence>
<evidence type="ECO:0000313" key="3">
    <source>
        <dbReference type="Proteomes" id="UP000307510"/>
    </source>
</evidence>
<dbReference type="PANTHER" id="PTHR33608:SF12">
    <property type="entry name" value="DUF58 DOMAIN-CONTAINING PROTEIN"/>
    <property type="match status" value="1"/>
</dbReference>
<dbReference type="InterPro" id="IPR002881">
    <property type="entry name" value="DUF58"/>
</dbReference>
<accession>A0A5R8ZZ34</accession>
<feature type="domain" description="DUF58" evidence="1">
    <location>
        <begin position="60"/>
        <end position="268"/>
    </location>
</feature>
<dbReference type="RefSeq" id="WP_138215715.1">
    <property type="nucleotide sequence ID" value="NZ_VASG01000006.1"/>
</dbReference>